<accession>E0NGZ1</accession>
<keyword evidence="2" id="KW-0547">Nucleotide-binding</keyword>
<dbReference type="EC" id="3.6.3.-" evidence="5"/>
<gene>
    <name evidence="5" type="ORF">HMPREF0623_1188</name>
</gene>
<dbReference type="Proteomes" id="UP000004470">
    <property type="component" value="Unassembled WGS sequence"/>
</dbReference>
<evidence type="ECO:0000256" key="2">
    <source>
        <dbReference type="ARBA" id="ARBA00022741"/>
    </source>
</evidence>
<evidence type="ECO:0000313" key="6">
    <source>
        <dbReference type="Proteomes" id="UP000004470"/>
    </source>
</evidence>
<proteinExistence type="predicted"/>
<dbReference type="GO" id="GO:0005524">
    <property type="term" value="F:ATP binding"/>
    <property type="evidence" value="ECO:0007669"/>
    <property type="project" value="UniProtKB-KW"/>
</dbReference>
<dbReference type="InterPro" id="IPR003439">
    <property type="entry name" value="ABC_transporter-like_ATP-bd"/>
</dbReference>
<evidence type="ECO:0000313" key="5">
    <source>
        <dbReference type="EMBL" id="EFL95451.1"/>
    </source>
</evidence>
<dbReference type="InterPro" id="IPR027417">
    <property type="entry name" value="P-loop_NTPase"/>
</dbReference>
<comment type="caution">
    <text evidence="5">The sequence shown here is derived from an EMBL/GenBank/DDBJ whole genome shotgun (WGS) entry which is preliminary data.</text>
</comment>
<dbReference type="HOGENOM" id="CLU_000604_1_2_9"/>
<evidence type="ECO:0000259" key="4">
    <source>
        <dbReference type="PROSITE" id="PS50893"/>
    </source>
</evidence>
<dbReference type="eggNOG" id="COG1131">
    <property type="taxonomic scope" value="Bacteria"/>
</dbReference>
<dbReference type="InterPro" id="IPR050763">
    <property type="entry name" value="ABC_transporter_ATP-binding"/>
</dbReference>
<dbReference type="SMART" id="SM00382">
    <property type="entry name" value="AAA"/>
    <property type="match status" value="1"/>
</dbReference>
<reference evidence="5" key="1">
    <citation type="submission" date="2010-07" db="EMBL/GenBank/DDBJ databases">
        <authorList>
            <person name="Muzny D."/>
            <person name="Qin X."/>
            <person name="Deng J."/>
            <person name="Jiang H."/>
            <person name="Liu Y."/>
            <person name="Qu J."/>
            <person name="Song X.-Z."/>
            <person name="Zhang L."/>
            <person name="Thornton R."/>
            <person name="Coyle M."/>
            <person name="Francisco L."/>
            <person name="Jackson L."/>
            <person name="Javaid M."/>
            <person name="Korchina V."/>
            <person name="Kovar C."/>
            <person name="Mata R."/>
            <person name="Mathew T."/>
            <person name="Ngo R."/>
            <person name="Nguyen L."/>
            <person name="Nguyen N."/>
            <person name="Okwuonu G."/>
            <person name="Ongeri F."/>
            <person name="Pham C."/>
            <person name="Simmons D."/>
            <person name="Wilczek-Boney K."/>
            <person name="Hale W."/>
            <person name="Jakkamsetti A."/>
            <person name="Pham P."/>
            <person name="Ruth R."/>
            <person name="San Lucas F."/>
            <person name="Warren J."/>
            <person name="Zhang J."/>
            <person name="Zhao Z."/>
            <person name="Zhou C."/>
            <person name="Zhu D."/>
            <person name="Lee S."/>
            <person name="Bess C."/>
            <person name="Blankenburg K."/>
            <person name="Forbes L."/>
            <person name="Fu Q."/>
            <person name="Gubbala S."/>
            <person name="Hirani K."/>
            <person name="Jayaseelan J.C."/>
            <person name="Lara F."/>
            <person name="Munidasa M."/>
            <person name="Palculict T."/>
            <person name="Patil S."/>
            <person name="Pu L.-L."/>
            <person name="Saada N."/>
            <person name="Tang L."/>
            <person name="Weissenberger G."/>
            <person name="Zhu Y."/>
            <person name="Hemphill L."/>
            <person name="Shang Y."/>
            <person name="Youmans B."/>
            <person name="Ayvaz T."/>
            <person name="Ross M."/>
            <person name="Santibanez J."/>
            <person name="Aqrawi P."/>
            <person name="Gross S."/>
            <person name="Joshi V."/>
            <person name="Fowler G."/>
            <person name="Nazareth L."/>
            <person name="Reid J."/>
            <person name="Worley K."/>
            <person name="Petrosino J."/>
            <person name="Highlander S."/>
            <person name="Gibbs R."/>
        </authorList>
    </citation>
    <scope>NUCLEOTIDE SEQUENCE [LARGE SCALE GENOMIC DNA]</scope>
    <source>
        <strain evidence="5">DSM 20284</strain>
    </source>
</reference>
<dbReference type="AlphaFoldDB" id="E0NGZ1"/>
<dbReference type="Pfam" id="PF00005">
    <property type="entry name" value="ABC_tran"/>
    <property type="match status" value="1"/>
</dbReference>
<dbReference type="EMBL" id="AEEG01000004">
    <property type="protein sequence ID" value="EFL95451.1"/>
    <property type="molecule type" value="Genomic_DNA"/>
</dbReference>
<evidence type="ECO:0000256" key="3">
    <source>
        <dbReference type="ARBA" id="ARBA00022840"/>
    </source>
</evidence>
<keyword evidence="1" id="KW-0813">Transport</keyword>
<dbReference type="CDD" id="cd03230">
    <property type="entry name" value="ABC_DR_subfamily_A"/>
    <property type="match status" value="1"/>
</dbReference>
<dbReference type="GO" id="GO:0016887">
    <property type="term" value="F:ATP hydrolysis activity"/>
    <property type="evidence" value="ECO:0007669"/>
    <property type="project" value="InterPro"/>
</dbReference>
<keyword evidence="3 5" id="KW-0067">ATP-binding</keyword>
<dbReference type="PANTHER" id="PTHR42711">
    <property type="entry name" value="ABC TRANSPORTER ATP-BINDING PROTEIN"/>
    <property type="match status" value="1"/>
</dbReference>
<sequence>MEDLLMKNTTLVEVHELKFNYSSKMVLRGVNLTIPTGEIIGLIGENGAGKTTLLKLLLGILHSQSGAIQWNKVAKPEVNTMFQNNLKLVGVTVRDLLQLTAAQYRNSRPVADVMEELALSSFAKRPLSRLSGGQLRKVAFGLTLVSNAQLLFLDEPTVGMDVNARQIFGRKIEQMRVQGKTVLITSHYLAEIQEVADRILILKAGKIKFNGTLAELQRGYLTSQISFVTNLPKARFQGLSNVKQVLVKGQQVTLDTTDSDQTLRALAPWLNQLNNVKITAASLENIFTAMTKEDDRHE</sequence>
<dbReference type="InterPro" id="IPR017871">
    <property type="entry name" value="ABC_transporter-like_CS"/>
</dbReference>
<dbReference type="Gene3D" id="3.40.50.300">
    <property type="entry name" value="P-loop containing nucleotide triphosphate hydrolases"/>
    <property type="match status" value="1"/>
</dbReference>
<feature type="domain" description="ABC transporter" evidence="4">
    <location>
        <begin position="12"/>
        <end position="229"/>
    </location>
</feature>
<protein>
    <submittedName>
        <fullName evidence="5">ABC transporter, ATP-binding protein</fullName>
        <ecNumber evidence="5">3.6.3.-</ecNumber>
    </submittedName>
</protein>
<name>E0NGZ1_PEDAC</name>
<dbReference type="PROSITE" id="PS50893">
    <property type="entry name" value="ABC_TRANSPORTER_2"/>
    <property type="match status" value="1"/>
</dbReference>
<keyword evidence="6" id="KW-1185">Reference proteome</keyword>
<dbReference type="PROSITE" id="PS00211">
    <property type="entry name" value="ABC_TRANSPORTER_1"/>
    <property type="match status" value="1"/>
</dbReference>
<organism evidence="5 6">
    <name type="scientific">Pediococcus acidilactici DSM 20284</name>
    <dbReference type="NCBI Taxonomy" id="862514"/>
    <lineage>
        <taxon>Bacteria</taxon>
        <taxon>Bacillati</taxon>
        <taxon>Bacillota</taxon>
        <taxon>Bacilli</taxon>
        <taxon>Lactobacillales</taxon>
        <taxon>Lactobacillaceae</taxon>
        <taxon>Pediococcus</taxon>
        <taxon>Pediococcus acidilactici group</taxon>
    </lineage>
</organism>
<keyword evidence="5" id="KW-0378">Hydrolase</keyword>
<dbReference type="PANTHER" id="PTHR42711:SF17">
    <property type="entry name" value="ABC TRANSPORTER ATP-BINDING PROTEIN"/>
    <property type="match status" value="1"/>
</dbReference>
<dbReference type="SUPFAM" id="SSF52540">
    <property type="entry name" value="P-loop containing nucleoside triphosphate hydrolases"/>
    <property type="match status" value="1"/>
</dbReference>
<evidence type="ECO:0000256" key="1">
    <source>
        <dbReference type="ARBA" id="ARBA00022448"/>
    </source>
</evidence>
<dbReference type="InterPro" id="IPR003593">
    <property type="entry name" value="AAA+_ATPase"/>
</dbReference>